<dbReference type="AlphaFoldDB" id="A0A0B6AI21"/>
<organism evidence="1 2">
    <name type="scientific">Priestia megaterium (strain ATCC 14581 / DSM 32 / CCUG 1817 / JCM 2506 / NBRC 15308 / NCIMB 9376 / NCTC 10342 / NRRL B-14308 / VKM B-512 / Ford 19)</name>
    <name type="common">Bacillus megaterium</name>
    <dbReference type="NCBI Taxonomy" id="1348623"/>
    <lineage>
        <taxon>Bacteria</taxon>
        <taxon>Bacillati</taxon>
        <taxon>Bacillota</taxon>
        <taxon>Bacilli</taxon>
        <taxon>Bacillales</taxon>
        <taxon>Bacillaceae</taxon>
        <taxon>Priestia</taxon>
    </lineage>
</organism>
<dbReference type="HOGENOM" id="CLU_182034_0_0_9"/>
<dbReference type="PIRSF" id="PIRSF037692">
    <property type="entry name" value="UCP037692"/>
    <property type="match status" value="1"/>
</dbReference>
<dbReference type="KEGG" id="bmeg:BG04_2854"/>
<evidence type="ECO:0008006" key="3">
    <source>
        <dbReference type="Google" id="ProtNLM"/>
    </source>
</evidence>
<name>A0A0B6AI21_PRIM2</name>
<gene>
    <name evidence="1" type="ORF">BG04_2854</name>
</gene>
<dbReference type="PATRIC" id="fig|592022.4.peg.494"/>
<dbReference type="EMBL" id="CP009920">
    <property type="protein sequence ID" value="AJI20263.1"/>
    <property type="molecule type" value="Genomic_DNA"/>
</dbReference>
<dbReference type="Proteomes" id="UP000031829">
    <property type="component" value="Chromosome"/>
</dbReference>
<dbReference type="RefSeq" id="WP_013081659.1">
    <property type="nucleotide sequence ID" value="NZ_BCVB01000014.1"/>
</dbReference>
<evidence type="ECO:0000313" key="1">
    <source>
        <dbReference type="EMBL" id="AJI20263.1"/>
    </source>
</evidence>
<protein>
    <recommendedName>
        <fullName evidence="3">YheE family protein</fullName>
    </recommendedName>
</protein>
<evidence type="ECO:0000313" key="2">
    <source>
        <dbReference type="Proteomes" id="UP000031829"/>
    </source>
</evidence>
<accession>A0A0B6AI21</accession>
<sequence>MVSHFQVKPLYQNNRMPGWHISFYMNRVYYEADYLKDGQIVWKTAPSNQIDETQLIDYIHELMLFHVYE</sequence>
<dbReference type="InterPro" id="IPR017263">
    <property type="entry name" value="UCP037692"/>
</dbReference>
<dbReference type="Pfam" id="PF17277">
    <property type="entry name" value="DUF5342"/>
    <property type="match status" value="1"/>
</dbReference>
<dbReference type="GeneID" id="93640919"/>
<reference evidence="1 2" key="1">
    <citation type="journal article" date="2015" name="Genome Announc.">
        <title>Complete genome sequences for 35 biothreat assay-relevant bacillus species.</title>
        <authorList>
            <person name="Johnson S.L."/>
            <person name="Daligault H.E."/>
            <person name="Davenport K.W."/>
            <person name="Jaissle J."/>
            <person name="Frey K.G."/>
            <person name="Ladner J.T."/>
            <person name="Broomall S.M."/>
            <person name="Bishop-Lilly K.A."/>
            <person name="Bruce D.C."/>
            <person name="Gibbons H.S."/>
            <person name="Coyne S.R."/>
            <person name="Lo C.C."/>
            <person name="Meincke L."/>
            <person name="Munk A.C."/>
            <person name="Koroleva G.I."/>
            <person name="Rosenzweig C.N."/>
            <person name="Palacios G.F."/>
            <person name="Redden C.L."/>
            <person name="Minogue T.D."/>
            <person name="Chain P.S."/>
        </authorList>
    </citation>
    <scope>NUCLEOTIDE SEQUENCE [LARGE SCALE GENOMIC DNA]</scope>
    <source>
        <strain evidence="2">ATCC 14581 / DSM 32 / JCM 2506 / NBRC 15308 / NCIMB 9376 / NCTC 10342 / NRRL B-14308 / VKM B-512</strain>
    </source>
</reference>
<proteinExistence type="predicted"/>